<dbReference type="PROSITE" id="PS51462">
    <property type="entry name" value="NUDIX"/>
    <property type="match status" value="1"/>
</dbReference>
<dbReference type="Proteomes" id="UP000093053">
    <property type="component" value="Chromosome"/>
</dbReference>
<dbReference type="PRINTS" id="PR00502">
    <property type="entry name" value="NUDIXFAMILY"/>
</dbReference>
<dbReference type="InterPro" id="IPR000086">
    <property type="entry name" value="NUDIX_hydrolase_dom"/>
</dbReference>
<keyword evidence="6" id="KW-1185">Reference proteome</keyword>
<evidence type="ECO:0000259" key="4">
    <source>
        <dbReference type="PROSITE" id="PS51462"/>
    </source>
</evidence>
<evidence type="ECO:0000256" key="2">
    <source>
        <dbReference type="ARBA" id="ARBA00022801"/>
    </source>
</evidence>
<dbReference type="PANTHER" id="PTHR43736">
    <property type="entry name" value="ADP-RIBOSE PYROPHOSPHATASE"/>
    <property type="match status" value="1"/>
</dbReference>
<feature type="domain" description="Nudix hydrolase" evidence="4">
    <location>
        <begin position="1"/>
        <end position="131"/>
    </location>
</feature>
<dbReference type="PANTHER" id="PTHR43736:SF1">
    <property type="entry name" value="DIHYDRONEOPTERIN TRIPHOSPHATE DIPHOSPHATASE"/>
    <property type="match status" value="1"/>
</dbReference>
<accession>A0A1B2HXP5</accession>
<gene>
    <name evidence="5" type="ORF">BBK82_03110</name>
</gene>
<dbReference type="AlphaFoldDB" id="A0A1B2HXP5"/>
<evidence type="ECO:0000256" key="3">
    <source>
        <dbReference type="RuleBase" id="RU003476"/>
    </source>
</evidence>
<dbReference type="KEGG" id="led:BBK82_03110"/>
<dbReference type="Pfam" id="PF00293">
    <property type="entry name" value="NUDIX"/>
    <property type="match status" value="1"/>
</dbReference>
<dbReference type="Gene3D" id="3.90.79.10">
    <property type="entry name" value="Nucleoside Triphosphate Pyrophosphohydrolase"/>
    <property type="match status" value="1"/>
</dbReference>
<name>A0A1B2HXP5_9PSEU</name>
<sequence length="149" mass="16694">MSLVADLAVFAPVDDELCVLLVKRKYRPYKGWWALPGGEAEANERSRDAAVRELKEETGVHLTEVRRVDAFDEPERDPRGRFVSIAYTARLNDAPKPTAGDDAAEARWRPVSSLLHDDVAFDHRQIIGAALQVWGLDWEHVGTSTSARK</sequence>
<dbReference type="PROSITE" id="PS00893">
    <property type="entry name" value="NUDIX_BOX"/>
    <property type="match status" value="1"/>
</dbReference>
<organism evidence="5 6">
    <name type="scientific">Lentzea guizhouensis</name>
    <dbReference type="NCBI Taxonomy" id="1586287"/>
    <lineage>
        <taxon>Bacteria</taxon>
        <taxon>Bacillati</taxon>
        <taxon>Actinomycetota</taxon>
        <taxon>Actinomycetes</taxon>
        <taxon>Pseudonocardiales</taxon>
        <taxon>Pseudonocardiaceae</taxon>
        <taxon>Lentzea</taxon>
    </lineage>
</organism>
<dbReference type="InterPro" id="IPR015797">
    <property type="entry name" value="NUDIX_hydrolase-like_dom_sf"/>
</dbReference>
<dbReference type="InterPro" id="IPR020084">
    <property type="entry name" value="NUDIX_hydrolase_CS"/>
</dbReference>
<evidence type="ECO:0000313" key="6">
    <source>
        <dbReference type="Proteomes" id="UP000093053"/>
    </source>
</evidence>
<evidence type="ECO:0000313" key="5">
    <source>
        <dbReference type="EMBL" id="ANZ42465.1"/>
    </source>
</evidence>
<dbReference type="CDD" id="cd18873">
    <property type="entry name" value="NUDIX_NadM_like"/>
    <property type="match status" value="1"/>
</dbReference>
<dbReference type="STRING" id="1586287.BBK82_03110"/>
<dbReference type="GO" id="GO:0016787">
    <property type="term" value="F:hydrolase activity"/>
    <property type="evidence" value="ECO:0007669"/>
    <property type="project" value="UniProtKB-KW"/>
</dbReference>
<comment type="similarity">
    <text evidence="1 3">Belongs to the Nudix hydrolase family.</text>
</comment>
<dbReference type="InterPro" id="IPR020476">
    <property type="entry name" value="Nudix_hydrolase"/>
</dbReference>
<evidence type="ECO:0000256" key="1">
    <source>
        <dbReference type="ARBA" id="ARBA00005582"/>
    </source>
</evidence>
<dbReference type="SUPFAM" id="SSF55811">
    <property type="entry name" value="Nudix"/>
    <property type="match status" value="1"/>
</dbReference>
<reference evidence="5 6" key="1">
    <citation type="submission" date="2016-07" db="EMBL/GenBank/DDBJ databases">
        <title>Complete genome sequence of the Lentzea guizhouensis DHS C013.</title>
        <authorList>
            <person name="Cao C."/>
        </authorList>
    </citation>
    <scope>NUCLEOTIDE SEQUENCE [LARGE SCALE GENOMIC DNA]</scope>
    <source>
        <strain evidence="5 6">DHS C013</strain>
    </source>
</reference>
<proteinExistence type="inferred from homology"/>
<dbReference type="EMBL" id="CP016793">
    <property type="protein sequence ID" value="ANZ42465.1"/>
    <property type="molecule type" value="Genomic_DNA"/>
</dbReference>
<keyword evidence="2 3" id="KW-0378">Hydrolase</keyword>
<protein>
    <recommendedName>
        <fullName evidence="4">Nudix hydrolase domain-containing protein</fullName>
    </recommendedName>
</protein>